<name>A0A016UPT3_9BILA</name>
<protein>
    <submittedName>
        <fullName evidence="1">Uncharacterized protein</fullName>
    </submittedName>
</protein>
<keyword evidence="2" id="KW-1185">Reference proteome</keyword>
<proteinExistence type="predicted"/>
<organism evidence="1 2">
    <name type="scientific">Ancylostoma ceylanicum</name>
    <dbReference type="NCBI Taxonomy" id="53326"/>
    <lineage>
        <taxon>Eukaryota</taxon>
        <taxon>Metazoa</taxon>
        <taxon>Ecdysozoa</taxon>
        <taxon>Nematoda</taxon>
        <taxon>Chromadorea</taxon>
        <taxon>Rhabditida</taxon>
        <taxon>Rhabditina</taxon>
        <taxon>Rhabditomorpha</taxon>
        <taxon>Strongyloidea</taxon>
        <taxon>Ancylostomatidae</taxon>
        <taxon>Ancylostomatinae</taxon>
        <taxon>Ancylostoma</taxon>
    </lineage>
</organism>
<sequence>MKELALKNYGHSRQRQTTTVACWTAALLTVRVNGGDPSVASKSTRRGRTAHARIVAAVAYLGFLDSCSSHLTLLNKKTN</sequence>
<gene>
    <name evidence="1" type="primary">Acey_s0031.g2317</name>
    <name evidence="1" type="ORF">Y032_0031g2317</name>
</gene>
<dbReference type="EMBL" id="JARK01001367">
    <property type="protein sequence ID" value="EYC17180.1"/>
    <property type="molecule type" value="Genomic_DNA"/>
</dbReference>
<dbReference type="Proteomes" id="UP000024635">
    <property type="component" value="Unassembled WGS sequence"/>
</dbReference>
<reference evidence="2" key="1">
    <citation type="journal article" date="2015" name="Nat. Genet.">
        <title>The genome and transcriptome of the zoonotic hookworm Ancylostoma ceylanicum identify infection-specific gene families.</title>
        <authorList>
            <person name="Schwarz E.M."/>
            <person name="Hu Y."/>
            <person name="Antoshechkin I."/>
            <person name="Miller M.M."/>
            <person name="Sternberg P.W."/>
            <person name="Aroian R.V."/>
        </authorList>
    </citation>
    <scope>NUCLEOTIDE SEQUENCE</scope>
    <source>
        <strain evidence="2">HY135</strain>
    </source>
</reference>
<evidence type="ECO:0000313" key="1">
    <source>
        <dbReference type="EMBL" id="EYC17180.1"/>
    </source>
</evidence>
<accession>A0A016UPT3</accession>
<evidence type="ECO:0000313" key="2">
    <source>
        <dbReference type="Proteomes" id="UP000024635"/>
    </source>
</evidence>
<comment type="caution">
    <text evidence="1">The sequence shown here is derived from an EMBL/GenBank/DDBJ whole genome shotgun (WGS) entry which is preliminary data.</text>
</comment>
<dbReference type="AlphaFoldDB" id="A0A016UPT3"/>